<dbReference type="EMBL" id="BK016265">
    <property type="protein sequence ID" value="DAG05929.1"/>
    <property type="molecule type" value="Genomic_DNA"/>
</dbReference>
<accession>A0A8S5VGM2</accession>
<protein>
    <submittedName>
        <fullName evidence="1">Uncharacterized protein</fullName>
    </submittedName>
</protein>
<name>A0A8S5VGM2_9CAUD</name>
<organism evidence="1">
    <name type="scientific">Myoviridae sp. ctkfK18</name>
    <dbReference type="NCBI Taxonomy" id="2825165"/>
    <lineage>
        <taxon>Viruses</taxon>
        <taxon>Duplodnaviria</taxon>
        <taxon>Heunggongvirae</taxon>
        <taxon>Uroviricota</taxon>
        <taxon>Caudoviricetes</taxon>
    </lineage>
</organism>
<reference evidence="1" key="1">
    <citation type="journal article" date="2021" name="Proc. Natl. Acad. Sci. U.S.A.">
        <title>A Catalog of Tens of Thousands of Viruses from Human Metagenomes Reveals Hidden Associations with Chronic Diseases.</title>
        <authorList>
            <person name="Tisza M.J."/>
            <person name="Buck C.B."/>
        </authorList>
    </citation>
    <scope>NUCLEOTIDE SEQUENCE</scope>
    <source>
        <strain evidence="1">CtkfK18</strain>
    </source>
</reference>
<evidence type="ECO:0000313" key="1">
    <source>
        <dbReference type="EMBL" id="DAG05929.1"/>
    </source>
</evidence>
<sequence length="80" mass="8733">MEDYTDILLAVNTVLTGNSSQKEQALLSLEAISKSLLATNGTIVVDIKDKVIVQKLRSIIDIVYPSTKILIDRFTNGLIG</sequence>
<proteinExistence type="predicted"/>